<name>A0A1G9R687_9FIRM</name>
<dbReference type="GO" id="GO:0016616">
    <property type="term" value="F:oxidoreductase activity, acting on the CH-OH group of donors, NAD or NADP as acceptor"/>
    <property type="evidence" value="ECO:0007669"/>
    <property type="project" value="TreeGrafter"/>
</dbReference>
<dbReference type="PANTHER" id="PTHR42760:SF133">
    <property type="entry name" value="3-OXOACYL-[ACYL-CARRIER-PROTEIN] REDUCTASE"/>
    <property type="match status" value="1"/>
</dbReference>
<dbReference type="AlphaFoldDB" id="A0A1G9R687"/>
<evidence type="ECO:0000259" key="4">
    <source>
        <dbReference type="SMART" id="SM00822"/>
    </source>
</evidence>
<dbReference type="CDD" id="cd05333">
    <property type="entry name" value="BKR_SDR_c"/>
    <property type="match status" value="1"/>
</dbReference>
<comment type="similarity">
    <text evidence="1">Belongs to the short-chain dehydrogenases/reductases (SDR) family.</text>
</comment>
<keyword evidence="3" id="KW-0560">Oxidoreductase</keyword>
<dbReference type="SUPFAM" id="SSF51735">
    <property type="entry name" value="NAD(P)-binding Rossmann-fold domains"/>
    <property type="match status" value="1"/>
</dbReference>
<dbReference type="NCBIfam" id="NF005559">
    <property type="entry name" value="PRK07231.1"/>
    <property type="match status" value="1"/>
</dbReference>
<evidence type="ECO:0000313" key="5">
    <source>
        <dbReference type="EMBL" id="SDM18733.1"/>
    </source>
</evidence>
<dbReference type="Gene3D" id="3.40.50.720">
    <property type="entry name" value="NAD(P)-binding Rossmann-like Domain"/>
    <property type="match status" value="1"/>
</dbReference>
<evidence type="ECO:0000256" key="2">
    <source>
        <dbReference type="ARBA" id="ARBA00022857"/>
    </source>
</evidence>
<dbReference type="PRINTS" id="PR00080">
    <property type="entry name" value="SDRFAMILY"/>
</dbReference>
<feature type="domain" description="Ketoreductase" evidence="4">
    <location>
        <begin position="6"/>
        <end position="186"/>
    </location>
</feature>
<dbReference type="Pfam" id="PF13561">
    <property type="entry name" value="adh_short_C2"/>
    <property type="match status" value="1"/>
</dbReference>
<keyword evidence="2" id="KW-0521">NADP</keyword>
<evidence type="ECO:0000256" key="1">
    <source>
        <dbReference type="ARBA" id="ARBA00006484"/>
    </source>
</evidence>
<dbReference type="SMART" id="SM00822">
    <property type="entry name" value="PKS_KR"/>
    <property type="match status" value="1"/>
</dbReference>
<dbReference type="FunFam" id="3.40.50.720:FF:000115">
    <property type="entry name" value="3-oxoacyl-[acyl-carrier-protein] reductase FabG"/>
    <property type="match status" value="1"/>
</dbReference>
<dbReference type="RefSeq" id="WP_089761283.1">
    <property type="nucleotide sequence ID" value="NZ_FNGO01000020.1"/>
</dbReference>
<sequence length="247" mass="26642">MKLKDKVAIITGAARGIGEKTAKLFAEHGAKVVVADYDEIPGRETRDEIQSEGGEACFVKVDVSDFEDAQNLIDVAQEEYGSIDILINNAGITADGFLTKMSEEDWDRVIDVNLKGTFNCSKFAAQKMMEQEDGGVIINASSVVGLHGNIGQTNYAASKFGVKGLTKTWAKELGGRGIRVNCVAPGYTNTRMMDDVPEKVLDSIRDKNSLGRLGESEEIAHAYLYLSSEEAAYVNGAILPVDGGQIL</sequence>
<protein>
    <submittedName>
        <fullName evidence="5">3-oxoacyl-[acyl-carrier-protein] reductase</fullName>
    </submittedName>
</protein>
<dbReference type="STRING" id="321763.SAMN04488692_12028"/>
<dbReference type="PANTHER" id="PTHR42760">
    <property type="entry name" value="SHORT-CHAIN DEHYDROGENASES/REDUCTASES FAMILY MEMBER"/>
    <property type="match status" value="1"/>
</dbReference>
<accession>A0A1G9R687</accession>
<organism evidence="5 6">
    <name type="scientific">Halarsenatibacter silvermanii</name>
    <dbReference type="NCBI Taxonomy" id="321763"/>
    <lineage>
        <taxon>Bacteria</taxon>
        <taxon>Bacillati</taxon>
        <taxon>Bacillota</taxon>
        <taxon>Clostridia</taxon>
        <taxon>Halanaerobiales</taxon>
        <taxon>Halarsenatibacteraceae</taxon>
        <taxon>Halarsenatibacter</taxon>
    </lineage>
</organism>
<dbReference type="OrthoDB" id="9803333at2"/>
<dbReference type="InterPro" id="IPR057326">
    <property type="entry name" value="KR_dom"/>
</dbReference>
<dbReference type="PRINTS" id="PR00081">
    <property type="entry name" value="GDHRDH"/>
</dbReference>
<evidence type="ECO:0000313" key="6">
    <source>
        <dbReference type="Proteomes" id="UP000199476"/>
    </source>
</evidence>
<gene>
    <name evidence="5" type="ORF">SAMN04488692_12028</name>
</gene>
<evidence type="ECO:0000256" key="3">
    <source>
        <dbReference type="ARBA" id="ARBA00023002"/>
    </source>
</evidence>
<proteinExistence type="inferred from homology"/>
<dbReference type="InterPro" id="IPR036291">
    <property type="entry name" value="NAD(P)-bd_dom_sf"/>
</dbReference>
<reference evidence="5 6" key="1">
    <citation type="submission" date="2016-10" db="EMBL/GenBank/DDBJ databases">
        <authorList>
            <person name="de Groot N.N."/>
        </authorList>
    </citation>
    <scope>NUCLEOTIDE SEQUENCE [LARGE SCALE GENOMIC DNA]</scope>
    <source>
        <strain evidence="5 6">SLAS-1</strain>
    </source>
</reference>
<dbReference type="InterPro" id="IPR020904">
    <property type="entry name" value="Sc_DH/Rdtase_CS"/>
</dbReference>
<dbReference type="PROSITE" id="PS00061">
    <property type="entry name" value="ADH_SHORT"/>
    <property type="match status" value="1"/>
</dbReference>
<keyword evidence="6" id="KW-1185">Reference proteome</keyword>
<dbReference type="EMBL" id="FNGO01000020">
    <property type="protein sequence ID" value="SDM18733.1"/>
    <property type="molecule type" value="Genomic_DNA"/>
</dbReference>
<dbReference type="Proteomes" id="UP000199476">
    <property type="component" value="Unassembled WGS sequence"/>
</dbReference>
<dbReference type="InterPro" id="IPR002347">
    <property type="entry name" value="SDR_fam"/>
</dbReference>
<dbReference type="NCBIfam" id="NF009466">
    <property type="entry name" value="PRK12826.1-2"/>
    <property type="match status" value="1"/>
</dbReference>